<sequence length="32" mass="3529">MSVKLQAARTWTERPYEAHYSLGLALGFSCAA</sequence>
<organism evidence="1 2">
    <name type="scientific">Gossypium laxum</name>
    <dbReference type="NCBI Taxonomy" id="34288"/>
    <lineage>
        <taxon>Eukaryota</taxon>
        <taxon>Viridiplantae</taxon>
        <taxon>Streptophyta</taxon>
        <taxon>Embryophyta</taxon>
        <taxon>Tracheophyta</taxon>
        <taxon>Spermatophyta</taxon>
        <taxon>Magnoliopsida</taxon>
        <taxon>eudicotyledons</taxon>
        <taxon>Gunneridae</taxon>
        <taxon>Pentapetalae</taxon>
        <taxon>rosids</taxon>
        <taxon>malvids</taxon>
        <taxon>Malvales</taxon>
        <taxon>Malvaceae</taxon>
        <taxon>Malvoideae</taxon>
        <taxon>Gossypium</taxon>
    </lineage>
</organism>
<keyword evidence="2" id="KW-1185">Reference proteome</keyword>
<proteinExistence type="predicted"/>
<dbReference type="Proteomes" id="UP000593574">
    <property type="component" value="Unassembled WGS sequence"/>
</dbReference>
<gene>
    <name evidence="1" type="ORF">Golax_003681</name>
</gene>
<evidence type="ECO:0000313" key="2">
    <source>
        <dbReference type="Proteomes" id="UP000593574"/>
    </source>
</evidence>
<evidence type="ECO:0000313" key="1">
    <source>
        <dbReference type="EMBL" id="MBA0723070.1"/>
    </source>
</evidence>
<dbReference type="EMBL" id="JABEZV010000010">
    <property type="protein sequence ID" value="MBA0723070.1"/>
    <property type="molecule type" value="Genomic_DNA"/>
</dbReference>
<dbReference type="AlphaFoldDB" id="A0A7J9AGE6"/>
<protein>
    <submittedName>
        <fullName evidence="1">Uncharacterized protein</fullName>
    </submittedName>
</protein>
<dbReference type="PROSITE" id="PS51257">
    <property type="entry name" value="PROKAR_LIPOPROTEIN"/>
    <property type="match status" value="1"/>
</dbReference>
<comment type="caution">
    <text evidence="1">The sequence shown here is derived from an EMBL/GenBank/DDBJ whole genome shotgun (WGS) entry which is preliminary data.</text>
</comment>
<name>A0A7J9AGE6_9ROSI</name>
<accession>A0A7J9AGE6</accession>
<reference evidence="1 2" key="1">
    <citation type="journal article" date="2019" name="Genome Biol. Evol.">
        <title>Insights into the evolution of the New World diploid cottons (Gossypium, subgenus Houzingenia) based on genome sequencing.</title>
        <authorList>
            <person name="Grover C.E."/>
            <person name="Arick M.A. 2nd"/>
            <person name="Thrash A."/>
            <person name="Conover J.L."/>
            <person name="Sanders W.S."/>
            <person name="Peterson D.G."/>
            <person name="Frelichowski J.E."/>
            <person name="Scheffler J.A."/>
            <person name="Scheffler B.E."/>
            <person name="Wendel J.F."/>
        </authorList>
    </citation>
    <scope>NUCLEOTIDE SEQUENCE [LARGE SCALE GENOMIC DNA]</scope>
    <source>
        <strain evidence="1">4</strain>
        <tissue evidence="1">Leaf</tissue>
    </source>
</reference>